<keyword evidence="2" id="KW-1185">Reference proteome</keyword>
<comment type="caution">
    <text evidence="1">The sequence shown here is derived from an EMBL/GenBank/DDBJ whole genome shotgun (WGS) entry which is preliminary data.</text>
</comment>
<dbReference type="AlphaFoldDB" id="Q1YJT0"/>
<accession>Q1YJT0</accession>
<dbReference type="HOGENOM" id="CLU_1243353_0_0_5"/>
<dbReference type="Proteomes" id="UP000000321">
    <property type="component" value="Unassembled WGS sequence"/>
</dbReference>
<protein>
    <submittedName>
        <fullName evidence="1">Uncharacterized protein</fullName>
    </submittedName>
</protein>
<sequence>MPYRRRRKEIAMNIHKSCVDHLRAFCTSSGIGPLSAGHAHEFVAAFCGHSTAAGLRAEKKCALVNLPEADVIIPDYAMIALRISQIPSLAAVAPHVERIVRSLCEHLVSEGHFTGKVWDESDLIDLVESHIIPEYGSQILDGLAGEMATTNAYFEGIDVNDVEIRKSEDGVQLIINGTLDGENDPDKPFTGTSIKFEAVVNLDCVAGRFGFSAPEIELGGEVDMSGYYD</sequence>
<evidence type="ECO:0000313" key="1">
    <source>
        <dbReference type="EMBL" id="EAS50793.1"/>
    </source>
</evidence>
<reference evidence="1 2" key="1">
    <citation type="journal article" date="2008" name="Appl. Environ. Microbiol.">
        <title>Genomic insights into Mn(II) oxidation by the marine alphaproteobacterium Aurantimonas sp. strain SI85-9A1.</title>
        <authorList>
            <person name="Dick G.J."/>
            <person name="Podell S."/>
            <person name="Johnson H.A."/>
            <person name="Rivera-Espinoza Y."/>
            <person name="Bernier-Latmani R."/>
            <person name="McCarthy J.K."/>
            <person name="Torpey J.W."/>
            <person name="Clement B.G."/>
            <person name="Gaasterland T."/>
            <person name="Tebo B.M."/>
        </authorList>
    </citation>
    <scope>NUCLEOTIDE SEQUENCE [LARGE SCALE GENOMIC DNA]</scope>
    <source>
        <strain evidence="1 2">SI85-9A1</strain>
    </source>
</reference>
<organism evidence="1 2">
    <name type="scientific">Aurantimonas manganoxydans (strain ATCC BAA-1229 / DSM 21871 / SI85-9A1)</name>
    <dbReference type="NCBI Taxonomy" id="287752"/>
    <lineage>
        <taxon>Bacteria</taxon>
        <taxon>Pseudomonadati</taxon>
        <taxon>Pseudomonadota</taxon>
        <taxon>Alphaproteobacteria</taxon>
        <taxon>Hyphomicrobiales</taxon>
        <taxon>Aurantimonadaceae</taxon>
        <taxon>Aurantimonas</taxon>
    </lineage>
</organism>
<name>Q1YJT0_AURMS</name>
<dbReference type="BioCyc" id="AURANTIMONAS:SI859A1_00918-MONOMER"/>
<proteinExistence type="predicted"/>
<evidence type="ECO:0000313" key="2">
    <source>
        <dbReference type="Proteomes" id="UP000000321"/>
    </source>
</evidence>
<gene>
    <name evidence="1" type="ORF">SI859A1_00918</name>
</gene>
<dbReference type="EMBL" id="AAPJ01000002">
    <property type="protein sequence ID" value="EAS50793.1"/>
    <property type="molecule type" value="Genomic_DNA"/>
</dbReference>